<sequence>MSGKDFIDKYGDNLIKSYTSLKVKFQFPASVMYPNLAVRLDKGSVMYPLSGISFCTGLEILLAHKLGCKFTVLGGVIYSFLKYKRNWTRCISQIILLDAKLSVNKVLSKLYHYKSIGFVNTYGNEWEKFYFICKKSLHRFWYWV</sequence>
<comment type="caution">
    <text evidence="1">The sequence shown here is derived from an EMBL/GenBank/DDBJ whole genome shotgun (WGS) entry which is preliminary data.</text>
</comment>
<protein>
    <submittedName>
        <fullName evidence="1">Uncharacterized protein</fullName>
    </submittedName>
</protein>
<accession>A0A541AXH6</accession>
<geneLocation type="mitochondrion" evidence="1"/>
<name>A0A541AXH6_9AGAM</name>
<dbReference type="InParanoid" id="A0A541AXH6"/>
<proteinExistence type="predicted"/>
<dbReference type="EMBL" id="NBII01000013">
    <property type="protein sequence ID" value="TQF64770.1"/>
    <property type="molecule type" value="Genomic_DNA"/>
</dbReference>
<keyword evidence="1" id="KW-0496">Mitochondrion</keyword>
<dbReference type="Proteomes" id="UP000217199">
    <property type="component" value="Unassembled WGS sequence"/>
</dbReference>
<dbReference type="AlphaFoldDB" id="A0A541AXH6"/>
<gene>
    <name evidence="1" type="ORF">PNOK_m000053</name>
</gene>
<reference evidence="1 2" key="1">
    <citation type="journal article" date="2017" name="Mol. Ecol.">
        <title>Comparative and population genomic landscape of Phellinus noxius: A hypervariable fungus causing root rot in trees.</title>
        <authorList>
            <person name="Chung C.L."/>
            <person name="Lee T.J."/>
            <person name="Akiba M."/>
            <person name="Lee H.H."/>
            <person name="Kuo T.H."/>
            <person name="Liu D."/>
            <person name="Ke H.M."/>
            <person name="Yokoi T."/>
            <person name="Roa M.B."/>
            <person name="Lu M.J."/>
            <person name="Chang Y.Y."/>
            <person name="Ann P.J."/>
            <person name="Tsai J.N."/>
            <person name="Chen C.Y."/>
            <person name="Tzean S.S."/>
            <person name="Ota Y."/>
            <person name="Hattori T."/>
            <person name="Sahashi N."/>
            <person name="Liou R.F."/>
            <person name="Kikuchi T."/>
            <person name="Tsai I.J."/>
        </authorList>
    </citation>
    <scope>NUCLEOTIDE SEQUENCE [LARGE SCALE GENOMIC DNA]</scope>
    <source>
        <strain evidence="1 2">FFPRI411160</strain>
    </source>
</reference>
<organism evidence="1 2">
    <name type="scientific">Pyrrhoderma noxium</name>
    <dbReference type="NCBI Taxonomy" id="2282107"/>
    <lineage>
        <taxon>Eukaryota</taxon>
        <taxon>Fungi</taxon>
        <taxon>Dikarya</taxon>
        <taxon>Basidiomycota</taxon>
        <taxon>Agaricomycotina</taxon>
        <taxon>Agaricomycetes</taxon>
        <taxon>Hymenochaetales</taxon>
        <taxon>Hymenochaetaceae</taxon>
        <taxon>Pyrrhoderma</taxon>
    </lineage>
</organism>
<evidence type="ECO:0000313" key="1">
    <source>
        <dbReference type="EMBL" id="TQF64770.1"/>
    </source>
</evidence>
<evidence type="ECO:0000313" key="2">
    <source>
        <dbReference type="Proteomes" id="UP000217199"/>
    </source>
</evidence>
<dbReference type="OrthoDB" id="5415462at2759"/>
<keyword evidence="2" id="KW-1185">Reference proteome</keyword>